<evidence type="ECO:0000256" key="8">
    <source>
        <dbReference type="ARBA" id="ARBA00022664"/>
    </source>
</evidence>
<dbReference type="PANTHER" id="PTHR24058">
    <property type="entry name" value="DUAL SPECIFICITY PROTEIN KINASE"/>
    <property type="match status" value="1"/>
</dbReference>
<protein>
    <recommendedName>
        <fullName evidence="19">Serine/threonine-protein kinase PRP4 homolog</fullName>
        <ecNumber evidence="3">2.7.11.1</ecNumber>
    </recommendedName>
    <alternativeName>
        <fullName evidence="20">PRP4 pre-mRNA-processing factor 4 homolog</fullName>
    </alternativeName>
</protein>
<dbReference type="InterPro" id="IPR011009">
    <property type="entry name" value="Kinase-like_dom_sf"/>
</dbReference>
<feature type="compositionally biased region" description="Polar residues" evidence="22">
    <location>
        <begin position="66"/>
        <end position="80"/>
    </location>
</feature>
<dbReference type="GO" id="GO:0006397">
    <property type="term" value="P:mRNA processing"/>
    <property type="evidence" value="ECO:0007669"/>
    <property type="project" value="UniProtKB-KW"/>
</dbReference>
<feature type="region of interest" description="Disordered" evidence="22">
    <location>
        <begin position="184"/>
        <end position="218"/>
    </location>
</feature>
<keyword evidence="9" id="KW-0808">Transferase</keyword>
<evidence type="ECO:0000256" key="22">
    <source>
        <dbReference type="SAM" id="MobiDB-lite"/>
    </source>
</evidence>
<evidence type="ECO:0000256" key="9">
    <source>
        <dbReference type="ARBA" id="ARBA00022679"/>
    </source>
</evidence>
<dbReference type="AlphaFoldDB" id="A0ABD1BBM1"/>
<keyword evidence="5" id="KW-1017">Isopeptide bond</keyword>
<keyword evidence="6" id="KW-0723">Serine/threonine-protein kinase</keyword>
<name>A0ABD1BBM1_CARAN</name>
<evidence type="ECO:0000256" key="10">
    <source>
        <dbReference type="ARBA" id="ARBA00022728"/>
    </source>
</evidence>
<evidence type="ECO:0000313" key="25">
    <source>
        <dbReference type="Proteomes" id="UP001558713"/>
    </source>
</evidence>
<keyword evidence="4" id="KW-0158">Chromosome</keyword>
<dbReference type="FunFam" id="1.10.510.10:FF:000078">
    <property type="entry name" value="Serine/threonine-protein kinase PRP4 homolog"/>
    <property type="match status" value="1"/>
</dbReference>
<organism evidence="24 25">
    <name type="scientific">Cardamine amara subsp. amara</name>
    <dbReference type="NCBI Taxonomy" id="228776"/>
    <lineage>
        <taxon>Eukaryota</taxon>
        <taxon>Viridiplantae</taxon>
        <taxon>Streptophyta</taxon>
        <taxon>Embryophyta</taxon>
        <taxon>Tracheophyta</taxon>
        <taxon>Spermatophyta</taxon>
        <taxon>Magnoliopsida</taxon>
        <taxon>eudicotyledons</taxon>
        <taxon>Gunneridae</taxon>
        <taxon>Pentapetalae</taxon>
        <taxon>rosids</taxon>
        <taxon>malvids</taxon>
        <taxon>Brassicales</taxon>
        <taxon>Brassicaceae</taxon>
        <taxon>Cardamineae</taxon>
        <taxon>Cardamine</taxon>
    </lineage>
</organism>
<evidence type="ECO:0000256" key="15">
    <source>
        <dbReference type="ARBA" id="ARBA00022990"/>
    </source>
</evidence>
<dbReference type="InterPro" id="IPR044092">
    <property type="entry name" value="STKc_PRP4"/>
</dbReference>
<evidence type="ECO:0000256" key="12">
    <source>
        <dbReference type="ARBA" id="ARBA00022777"/>
    </source>
</evidence>
<feature type="compositionally biased region" description="Basic and acidic residues" evidence="22">
    <location>
        <begin position="1"/>
        <end position="10"/>
    </location>
</feature>
<evidence type="ECO:0000256" key="21">
    <source>
        <dbReference type="ARBA" id="ARBA00046964"/>
    </source>
</evidence>
<dbReference type="GO" id="GO:0004674">
    <property type="term" value="F:protein serine/threonine kinase activity"/>
    <property type="evidence" value="ECO:0007669"/>
    <property type="project" value="UniProtKB-KW"/>
</dbReference>
<feature type="compositionally biased region" description="Basic and acidic residues" evidence="22">
    <location>
        <begin position="255"/>
        <end position="389"/>
    </location>
</feature>
<keyword evidence="7" id="KW-0597">Phosphoprotein</keyword>
<keyword evidence="14" id="KW-0832">Ubl conjugation</keyword>
<keyword evidence="25" id="KW-1185">Reference proteome</keyword>
<sequence>MVSDKLVESNHRKHRRSSSPSDEVVKSSKRHKHRHHKHHRKHRHSHHRDKKHDEEAQYDDDETAVDNVSPSLKDPTSISNGGELDMEEGEILEEGRIGEKKLESNGKSGELKSDQFRENNLPVHVDSLPDDGLANYRDCGKHAQQPKEGTFHCGLTRESERDDGYPSIKFATKSYEVAKKYSSENFDDKHKISTRSPSNTRHTAEVRARSRSRSCDRERDRLKLRIATEDEPAVRERHCDSSRDYCRDTFDLGRKEEKYHRRGHHKEDGRHLSREDLERERSRDREMDRAGIIKSKEQKGIKHRDRDGDLRREREWEKRKEIEAHRGRRKERDIIDRDRRGEKERDHLWDRDNDRGRSRERERGNERERRSEKERDKGREFQSDREKHKSEVRHKHSGHSRHDAEDDLEIRNSDSINGHNPKGNVERSRNDNDENGEVVVWELHDQDDEELKRIEESRKRTQAILEKYKKKSEQQNGFSSHDKGKDLELAGIPKQSSTVADVLGSGTLVLGSVASAVNQAKAGFDNDAINGEVAIVSSTVRESPARLVISDSDRTLASAVLGKGSPKSERSDDMFTDDIFGESPAGTQKMGSLRGKRNGLPIVRSGLHDNWDDAEGYYSYQFGELLDDRYEVMATHGKGVFSTVVRAKDTKAKLAEPEEVAIKIIRNNETMHKAGQTEVQILKKLAGSDPENKRHCVRFLSSFKYRNHLCLVFESLHLNLREILKKFGRDIGLKLSAVKLYAKQLFISLKHLKNCGVLHCDIKPDNVLGNKANKVLKLCDFGSAMFAGKNEVTPYLVSRFYRAPEIILGLSYDHPLDIWSVGCCLYELQTGKVLFPGSTNNDMLRLHMELKGPFPKKMLRKGAFIDQHFDQDLNFYATEEDSVTGKTIKRMMVNIKPKDFGSVIKDDLREDRKELVHFRDLLDKIFTLDPDKRLTVSQALAHPFITSK</sequence>
<keyword evidence="12 24" id="KW-0418">Kinase</keyword>
<dbReference type="PANTHER" id="PTHR24058:SF103">
    <property type="entry name" value="SERINE_THREONINE-PROTEIN KINASE PRP4 HOMOLOG"/>
    <property type="match status" value="1"/>
</dbReference>
<keyword evidence="16" id="KW-0508">mRNA splicing</keyword>
<comment type="caution">
    <text evidence="24">The sequence shown here is derived from an EMBL/GenBank/DDBJ whole genome shotgun (WGS) entry which is preliminary data.</text>
</comment>
<evidence type="ECO:0000313" key="24">
    <source>
        <dbReference type="EMBL" id="KAL1216313.1"/>
    </source>
</evidence>
<evidence type="ECO:0000256" key="7">
    <source>
        <dbReference type="ARBA" id="ARBA00022553"/>
    </source>
</evidence>
<reference evidence="24 25" key="1">
    <citation type="submission" date="2024-04" db="EMBL/GenBank/DDBJ databases">
        <title>Genome assembly C_amara_ONT_v2.</title>
        <authorList>
            <person name="Yant L."/>
            <person name="Moore C."/>
            <person name="Slenker M."/>
        </authorList>
    </citation>
    <scope>NUCLEOTIDE SEQUENCE [LARGE SCALE GENOMIC DNA]</scope>
    <source>
        <tissue evidence="24">Leaf</tissue>
    </source>
</reference>
<evidence type="ECO:0000256" key="17">
    <source>
        <dbReference type="ARBA" id="ARBA00023242"/>
    </source>
</evidence>
<feature type="compositionally biased region" description="Basic residues" evidence="22">
    <location>
        <begin position="27"/>
        <end position="50"/>
    </location>
</feature>
<evidence type="ECO:0000256" key="20">
    <source>
        <dbReference type="ARBA" id="ARBA00031858"/>
    </source>
</evidence>
<dbReference type="EC" id="2.7.11.1" evidence="3"/>
<keyword evidence="10" id="KW-0747">Spliceosome</keyword>
<evidence type="ECO:0000256" key="14">
    <source>
        <dbReference type="ARBA" id="ARBA00022843"/>
    </source>
</evidence>
<dbReference type="GO" id="GO:0008380">
    <property type="term" value="P:RNA splicing"/>
    <property type="evidence" value="ECO:0007669"/>
    <property type="project" value="UniProtKB-KW"/>
</dbReference>
<feature type="domain" description="Protein kinase" evidence="23">
    <location>
        <begin position="630"/>
        <end position="945"/>
    </location>
</feature>
<keyword evidence="11" id="KW-0547">Nucleotide-binding</keyword>
<dbReference type="Pfam" id="PF00069">
    <property type="entry name" value="Pkinase"/>
    <property type="match status" value="1"/>
</dbReference>
<dbReference type="InterPro" id="IPR050494">
    <property type="entry name" value="Ser_Thr_dual-spec_kinase"/>
</dbReference>
<dbReference type="PROSITE" id="PS50011">
    <property type="entry name" value="PROTEIN_KINASE_DOM"/>
    <property type="match status" value="1"/>
</dbReference>
<feature type="region of interest" description="Disordered" evidence="22">
    <location>
        <begin position="255"/>
        <end position="433"/>
    </location>
</feature>
<keyword evidence="17" id="KW-0539">Nucleus</keyword>
<dbReference type="Gene3D" id="1.10.510.10">
    <property type="entry name" value="Transferase(Phosphotransferase) domain 1"/>
    <property type="match status" value="1"/>
</dbReference>
<dbReference type="GO" id="GO:0005524">
    <property type="term" value="F:ATP binding"/>
    <property type="evidence" value="ECO:0007669"/>
    <property type="project" value="UniProtKB-KW"/>
</dbReference>
<gene>
    <name evidence="24" type="ORF">V5N11_030552</name>
</gene>
<keyword evidence="13" id="KW-0067">ATP-binding</keyword>
<evidence type="ECO:0000256" key="16">
    <source>
        <dbReference type="ARBA" id="ARBA00023187"/>
    </source>
</evidence>
<dbReference type="CDD" id="cd14135">
    <property type="entry name" value="STKc_PRP4"/>
    <property type="match status" value="1"/>
</dbReference>
<evidence type="ECO:0000256" key="11">
    <source>
        <dbReference type="ARBA" id="ARBA00022741"/>
    </source>
</evidence>
<dbReference type="FunFam" id="3.30.200.20:FF:000123">
    <property type="entry name" value="serine/threonine-protein kinase PRP4 homolog"/>
    <property type="match status" value="1"/>
</dbReference>
<evidence type="ECO:0000259" key="23">
    <source>
        <dbReference type="PROSITE" id="PS50011"/>
    </source>
</evidence>
<dbReference type="Proteomes" id="UP001558713">
    <property type="component" value="Unassembled WGS sequence"/>
</dbReference>
<feature type="region of interest" description="Disordered" evidence="22">
    <location>
        <begin position="1"/>
        <end position="129"/>
    </location>
</feature>
<feature type="compositionally biased region" description="Basic and acidic residues" evidence="22">
    <location>
        <begin position="93"/>
        <end position="117"/>
    </location>
</feature>
<evidence type="ECO:0000256" key="18">
    <source>
        <dbReference type="ARBA" id="ARBA00023596"/>
    </source>
</evidence>
<dbReference type="SMART" id="SM00220">
    <property type="entry name" value="S_TKc"/>
    <property type="match status" value="1"/>
</dbReference>
<dbReference type="GO" id="GO:0005681">
    <property type="term" value="C:spliceosomal complex"/>
    <property type="evidence" value="ECO:0007669"/>
    <property type="project" value="UniProtKB-KW"/>
</dbReference>
<feature type="compositionally biased region" description="Basic residues" evidence="22">
    <location>
        <begin position="390"/>
        <end position="399"/>
    </location>
</feature>
<evidence type="ECO:0000256" key="13">
    <source>
        <dbReference type="ARBA" id="ARBA00022840"/>
    </source>
</evidence>
<evidence type="ECO:0000256" key="19">
    <source>
        <dbReference type="ARBA" id="ARBA00023637"/>
    </source>
</evidence>
<evidence type="ECO:0000256" key="4">
    <source>
        <dbReference type="ARBA" id="ARBA00022454"/>
    </source>
</evidence>
<evidence type="ECO:0000256" key="5">
    <source>
        <dbReference type="ARBA" id="ARBA00022499"/>
    </source>
</evidence>
<feature type="compositionally biased region" description="Basic and acidic residues" evidence="22">
    <location>
        <begin position="202"/>
        <end position="218"/>
    </location>
</feature>
<evidence type="ECO:0000256" key="1">
    <source>
        <dbReference type="ARBA" id="ARBA00004123"/>
    </source>
</evidence>
<feature type="compositionally biased region" description="Basic and acidic residues" evidence="22">
    <location>
        <begin position="400"/>
        <end position="412"/>
    </location>
</feature>
<dbReference type="EMBL" id="JBANAX010000268">
    <property type="protein sequence ID" value="KAL1216313.1"/>
    <property type="molecule type" value="Genomic_DNA"/>
</dbReference>
<dbReference type="Gene3D" id="3.30.200.20">
    <property type="entry name" value="Phosphorylase Kinase, domain 1"/>
    <property type="match status" value="1"/>
</dbReference>
<evidence type="ECO:0000256" key="2">
    <source>
        <dbReference type="ARBA" id="ARBA00004286"/>
    </source>
</evidence>
<dbReference type="SUPFAM" id="SSF56112">
    <property type="entry name" value="Protein kinase-like (PK-like)"/>
    <property type="match status" value="1"/>
</dbReference>
<comment type="subunit">
    <text evidence="21">Interacts with CLK1 C-terminus. Associates with the U5 snRNP and NCOR1 deacetylase complexes. Identified in the spliceosome C complex.</text>
</comment>
<dbReference type="InterPro" id="IPR000719">
    <property type="entry name" value="Prot_kinase_dom"/>
</dbReference>
<comment type="subcellular location">
    <subcellularLocation>
        <location evidence="2">Chromosome</location>
    </subcellularLocation>
    <subcellularLocation>
        <location evidence="1">Nucleus</location>
    </subcellularLocation>
</comment>
<dbReference type="GO" id="GO:0005694">
    <property type="term" value="C:chromosome"/>
    <property type="evidence" value="ECO:0007669"/>
    <property type="project" value="UniProtKB-SubCell"/>
</dbReference>
<evidence type="ECO:0000256" key="3">
    <source>
        <dbReference type="ARBA" id="ARBA00012513"/>
    </source>
</evidence>
<proteinExistence type="inferred from homology"/>
<keyword evidence="15" id="KW-0007">Acetylation</keyword>
<comment type="similarity">
    <text evidence="18">Belongs to the protein kinase superfamily. CMGC Ser/Thr protein kinase family.</text>
</comment>
<evidence type="ECO:0000256" key="6">
    <source>
        <dbReference type="ARBA" id="ARBA00022527"/>
    </source>
</evidence>
<accession>A0ABD1BBM1</accession>
<keyword evidence="8" id="KW-0507">mRNA processing</keyword>